<feature type="region of interest" description="Disordered" evidence="1">
    <location>
        <begin position="1"/>
        <end position="108"/>
    </location>
</feature>
<organism evidence="2">
    <name type="scientific">Tanacetum cinerariifolium</name>
    <name type="common">Dalmatian daisy</name>
    <name type="synonym">Chrysanthemum cinerariifolium</name>
    <dbReference type="NCBI Taxonomy" id="118510"/>
    <lineage>
        <taxon>Eukaryota</taxon>
        <taxon>Viridiplantae</taxon>
        <taxon>Streptophyta</taxon>
        <taxon>Embryophyta</taxon>
        <taxon>Tracheophyta</taxon>
        <taxon>Spermatophyta</taxon>
        <taxon>Magnoliopsida</taxon>
        <taxon>eudicotyledons</taxon>
        <taxon>Gunneridae</taxon>
        <taxon>Pentapetalae</taxon>
        <taxon>asterids</taxon>
        <taxon>campanulids</taxon>
        <taxon>Asterales</taxon>
        <taxon>Asteraceae</taxon>
        <taxon>Asteroideae</taxon>
        <taxon>Anthemideae</taxon>
        <taxon>Anthemidinae</taxon>
        <taxon>Tanacetum</taxon>
    </lineage>
</organism>
<feature type="compositionally biased region" description="Basic residues" evidence="1">
    <location>
        <begin position="1"/>
        <end position="15"/>
    </location>
</feature>
<feature type="compositionally biased region" description="Basic residues" evidence="1">
    <location>
        <begin position="430"/>
        <end position="443"/>
    </location>
</feature>
<dbReference type="AlphaFoldDB" id="A0A6L2M5V3"/>
<accession>A0A6L2M5V3</accession>
<protein>
    <submittedName>
        <fullName evidence="2">Uncharacterized protein</fullName>
    </submittedName>
</protein>
<reference evidence="2" key="1">
    <citation type="journal article" date="2019" name="Sci. Rep.">
        <title>Draft genome of Tanacetum cinerariifolium, the natural source of mosquito coil.</title>
        <authorList>
            <person name="Yamashiro T."/>
            <person name="Shiraishi A."/>
            <person name="Satake H."/>
            <person name="Nakayama K."/>
        </authorList>
    </citation>
    <scope>NUCLEOTIDE SEQUENCE</scope>
</reference>
<gene>
    <name evidence="2" type="ORF">Tci_040575</name>
</gene>
<dbReference type="EMBL" id="BKCJ010005779">
    <property type="protein sequence ID" value="GEU68597.1"/>
    <property type="molecule type" value="Genomic_DNA"/>
</dbReference>
<feature type="region of interest" description="Disordered" evidence="1">
    <location>
        <begin position="406"/>
        <end position="450"/>
    </location>
</feature>
<proteinExistence type="predicted"/>
<feature type="compositionally biased region" description="Basic and acidic residues" evidence="1">
    <location>
        <begin position="16"/>
        <end position="26"/>
    </location>
</feature>
<evidence type="ECO:0000256" key="1">
    <source>
        <dbReference type="SAM" id="MobiDB-lite"/>
    </source>
</evidence>
<evidence type="ECO:0000313" key="2">
    <source>
        <dbReference type="EMBL" id="GEU68597.1"/>
    </source>
</evidence>
<name>A0A6L2M5V3_TANCI</name>
<sequence length="450" mass="50648">MPGAKSRLRRKKTSKHTYESQKEASKSKTSQSNKETQSSLAKDKSPSHPSPSTPVVGEMHKEAQQAAGGPSSLEPTSEEGAHPHLSSGMDEETQNYSLDHKLAGTNPSVLVDKTKSARDELKTPHADSGINEEFRVDENSKKIKLKDLSDLMKDTRSAFLAPDSPQDEPTIILDESEEEETIKDKDTHTTSHDVLEDTSELSAEFFALPSQISSFQAKLQTLDSLLILLNKVVDTLTRFASIIKNASKGVPSAGPGTAILAEGEKNTNLATKDADTTNLHNELIDLLGIDIMTRYYNKKLVYEKYYDKMLKRRKISKIINCNVLTQKGPITLQIYREDGTIKVISNVKVSDLYLAEWREVVQACSDRKEKGWKTIYGLIKTRMEYLNQIENELKIDFNKPLKEQDPLNELNDLTNKKRKRTGDLKDHSRSTKKHKSSVQHKKRFSEQQGH</sequence>
<feature type="compositionally biased region" description="Polar residues" evidence="1">
    <location>
        <begin position="27"/>
        <end position="40"/>
    </location>
</feature>
<comment type="caution">
    <text evidence="2">The sequence shown here is derived from an EMBL/GenBank/DDBJ whole genome shotgun (WGS) entry which is preliminary data.</text>
</comment>